<feature type="compositionally biased region" description="Polar residues" evidence="1">
    <location>
        <begin position="77"/>
        <end position="90"/>
    </location>
</feature>
<evidence type="ECO:0000313" key="2">
    <source>
        <dbReference type="EMBL" id="CAE0278216.1"/>
    </source>
</evidence>
<feature type="compositionally biased region" description="Low complexity" evidence="1">
    <location>
        <begin position="950"/>
        <end position="977"/>
    </location>
</feature>
<feature type="compositionally biased region" description="Polar residues" evidence="1">
    <location>
        <begin position="684"/>
        <end position="710"/>
    </location>
</feature>
<feature type="region of interest" description="Disordered" evidence="1">
    <location>
        <begin position="684"/>
        <end position="775"/>
    </location>
</feature>
<feature type="compositionally biased region" description="Polar residues" evidence="1">
    <location>
        <begin position="249"/>
        <end position="273"/>
    </location>
</feature>
<feature type="compositionally biased region" description="Polar residues" evidence="1">
    <location>
        <begin position="620"/>
        <end position="630"/>
    </location>
</feature>
<reference evidence="2" key="1">
    <citation type="submission" date="2021-01" db="EMBL/GenBank/DDBJ databases">
        <authorList>
            <person name="Corre E."/>
            <person name="Pelletier E."/>
            <person name="Niang G."/>
            <person name="Scheremetjew M."/>
            <person name="Finn R."/>
            <person name="Kale V."/>
            <person name="Holt S."/>
            <person name="Cochrane G."/>
            <person name="Meng A."/>
            <person name="Brown T."/>
            <person name="Cohen L."/>
        </authorList>
    </citation>
    <scope>NUCLEOTIDE SEQUENCE</scope>
    <source>
        <strain evidence="2">CCAP 955/1</strain>
    </source>
</reference>
<feature type="region of interest" description="Disordered" evidence="1">
    <location>
        <begin position="77"/>
        <end position="98"/>
    </location>
</feature>
<feature type="compositionally biased region" description="Low complexity" evidence="1">
    <location>
        <begin position="717"/>
        <end position="727"/>
    </location>
</feature>
<evidence type="ECO:0000256" key="1">
    <source>
        <dbReference type="SAM" id="MobiDB-lite"/>
    </source>
</evidence>
<organism evidence="2">
    <name type="scientific">Spumella elongata</name>
    <dbReference type="NCBI Taxonomy" id="89044"/>
    <lineage>
        <taxon>Eukaryota</taxon>
        <taxon>Sar</taxon>
        <taxon>Stramenopiles</taxon>
        <taxon>Ochrophyta</taxon>
        <taxon>Chrysophyceae</taxon>
        <taxon>Chromulinales</taxon>
        <taxon>Chromulinaceae</taxon>
        <taxon>Spumella</taxon>
    </lineage>
</organism>
<feature type="region of interest" description="Disordered" evidence="1">
    <location>
        <begin position="230"/>
        <end position="273"/>
    </location>
</feature>
<accession>A0A7S3M1X8</accession>
<feature type="compositionally biased region" description="Polar residues" evidence="1">
    <location>
        <begin position="357"/>
        <end position="382"/>
    </location>
</feature>
<feature type="region of interest" description="Disordered" evidence="1">
    <location>
        <begin position="357"/>
        <end position="397"/>
    </location>
</feature>
<feature type="region of interest" description="Disordered" evidence="1">
    <location>
        <begin position="934"/>
        <end position="985"/>
    </location>
</feature>
<feature type="compositionally biased region" description="Polar residues" evidence="1">
    <location>
        <begin position="735"/>
        <end position="750"/>
    </location>
</feature>
<feature type="region of interest" description="Disordered" evidence="1">
    <location>
        <begin position="509"/>
        <end position="580"/>
    </location>
</feature>
<name>A0A7S3M1X8_9STRA</name>
<proteinExistence type="predicted"/>
<feature type="compositionally biased region" description="Low complexity" evidence="1">
    <location>
        <begin position="518"/>
        <end position="536"/>
    </location>
</feature>
<protein>
    <submittedName>
        <fullName evidence="2">Uncharacterized protein</fullName>
    </submittedName>
</protein>
<sequence>MSTEMVAKPTNSLPFLKESEKDYWNKLLDSNIRAGTMACMWCLKTTYVKKISWAFYSWKLNAAKESWRGNTSPLKGFAQTSSLRTPSGSLEQIDERPQNSLRPVSTVLANAISLMNQLKETDAERDLNTRLFSSPSASVKAANAMAASVLEFDSKSHGDAPRSAIAKNNAGAYNNDHMPVWEHRRRAGSGGSMDLGLFDAPDGQSAEALAAYNKQRLAYVLRSILPADSLASGSGGERDSARADYSMNLDGSRQNGRNESSANPYRNTSQLGSTEDEVDAYLRHALMSQNHDPTTKGQILMALTHNLANKPSAALTGNSNRSLSARNFGADPTDLTGNSELDAEVSARSSLSLLKTSANGSHNNLNVLKGTSSNPTSGNSANAFPRVRANSRTNSPNARTARKSLENYNNNTQGLAYNTHQNANRELPEGFYEELNTLDPRNNNHFAFPHTGSASGKGVSASSAPVTPVAGNYDQRRQSFPASAASHTLHPAGSFSGYSVLSEPSQYTSNQSVHSYHSSHTSANNSISHSANSNANRRVPGYLMPTNSFRKKTNTKGSVNIASRDKSRSPGGRMITNSNSKHITNVVNGGSYSPTGAYTVKQGMNTKRSSSAGREGYPASSLNTVNSVDSYPTMRNPDTSYANVHAAPYTTHTSTNNQTNNSSGNGSTSYANMSFLDYQARKANLSSTGSGQRSPVRRNSANIDTSRNYNGTGGSSGHHSAGVSLLGGEEENHLNDQSAPLLSSGSNDSNHPMGHMPRINSTQQHSVPPLGLSGPMLPLSLQAQQAHLAHPDTAVDATTHLPSTEPELVYEVYDSYHSSKLHSNSVDLFDPHASNTTTMSTHNTNNTHPSGMYKDKHPTINTEYGEDEGPHSVERALYTEEEPHYYNPTMHTNTSHPSNMHTTHTTHTTLTMKDTHDTHGAYTVLSTHDTPVYPHNRHVHSHTDQHIAPHNSSSHTLNTNTSHQSNGKKSNPNSGNKKQPKGMDKAQRELLMFGDVHGKAPNWHKTLRN</sequence>
<dbReference type="EMBL" id="HBIC01014102">
    <property type="protein sequence ID" value="CAE0278216.1"/>
    <property type="molecule type" value="Transcribed_RNA"/>
</dbReference>
<feature type="compositionally biased region" description="Polar residues" evidence="1">
    <location>
        <begin position="315"/>
        <end position="325"/>
    </location>
</feature>
<feature type="region of interest" description="Disordered" evidence="1">
    <location>
        <begin position="605"/>
        <end position="641"/>
    </location>
</feature>
<dbReference type="AlphaFoldDB" id="A0A7S3M1X8"/>
<gene>
    <name evidence="2" type="ORF">SELO1098_LOCUS7046</name>
</gene>
<feature type="region of interest" description="Disordered" evidence="1">
    <location>
        <begin position="312"/>
        <end position="336"/>
    </location>
</feature>